<evidence type="ECO:0000259" key="9">
    <source>
        <dbReference type="SMART" id="SM01117"/>
    </source>
</evidence>
<dbReference type="Gene3D" id="3.10.120.10">
    <property type="entry name" value="Cytochrome b5-like heme/steroid binding domain"/>
    <property type="match status" value="1"/>
</dbReference>
<evidence type="ECO:0000256" key="8">
    <source>
        <dbReference type="SAM" id="MobiDB-lite"/>
    </source>
</evidence>
<dbReference type="PANTHER" id="PTHR11259">
    <property type="entry name" value="RAS-RELATED GTP BINDING RAG/GTR YEAST"/>
    <property type="match status" value="1"/>
</dbReference>
<dbReference type="InterPro" id="IPR027417">
    <property type="entry name" value="P-loop_NTPase"/>
</dbReference>
<proteinExistence type="inferred from homology"/>
<dbReference type="Proteomes" id="UP000030104">
    <property type="component" value="Unassembled WGS sequence"/>
</dbReference>
<gene>
    <name evidence="10" type="ORF">PITC_032310</name>
</gene>
<comment type="catalytic activity">
    <reaction evidence="7">
        <text>GTP + H2O = GDP + phosphate + H(+)</text>
        <dbReference type="Rhea" id="RHEA:19669"/>
        <dbReference type="ChEBI" id="CHEBI:15377"/>
        <dbReference type="ChEBI" id="CHEBI:15378"/>
        <dbReference type="ChEBI" id="CHEBI:37565"/>
        <dbReference type="ChEBI" id="CHEBI:43474"/>
        <dbReference type="ChEBI" id="CHEBI:58189"/>
    </reaction>
    <physiologicalReaction direction="left-to-right" evidence="7">
        <dbReference type="Rhea" id="RHEA:19670"/>
    </physiologicalReaction>
</comment>
<evidence type="ECO:0000256" key="3">
    <source>
        <dbReference type="ARBA" id="ARBA00022741"/>
    </source>
</evidence>
<comment type="caution">
    <text evidence="10">The sequence shown here is derived from an EMBL/GenBank/DDBJ whole genome shotgun (WGS) entry which is preliminary data.</text>
</comment>
<feature type="region of interest" description="Disordered" evidence="8">
    <location>
        <begin position="291"/>
        <end position="327"/>
    </location>
</feature>
<name>A0A0A2L723_PENIT</name>
<dbReference type="FunFam" id="3.10.120.10:FF:000018">
    <property type="entry name" value="Heme/steroid binding domain protein, putative"/>
    <property type="match status" value="1"/>
</dbReference>
<dbReference type="GO" id="GO:0010507">
    <property type="term" value="P:negative regulation of autophagy"/>
    <property type="evidence" value="ECO:0007669"/>
    <property type="project" value="TreeGrafter"/>
</dbReference>
<keyword evidence="6" id="KW-0472">Membrane</keyword>
<keyword evidence="4" id="KW-0378">Hydrolase</keyword>
<dbReference type="InterPro" id="IPR006762">
    <property type="entry name" value="Gtr1_RagA"/>
</dbReference>
<dbReference type="GO" id="GO:0003924">
    <property type="term" value="F:GTPase activity"/>
    <property type="evidence" value="ECO:0007669"/>
    <property type="project" value="TreeGrafter"/>
</dbReference>
<keyword evidence="5" id="KW-0342">GTP-binding</keyword>
<accession>A0A0A2L723</accession>
<dbReference type="SMART" id="SM01117">
    <property type="entry name" value="Cyt-b5"/>
    <property type="match status" value="1"/>
</dbReference>
<evidence type="ECO:0000313" key="11">
    <source>
        <dbReference type="Proteomes" id="UP000030104"/>
    </source>
</evidence>
<dbReference type="STRING" id="40296.A0A0A2L723"/>
<keyword evidence="11" id="KW-1185">Reference proteome</keyword>
<dbReference type="PhylomeDB" id="A0A0A2L723"/>
<dbReference type="Pfam" id="PF04670">
    <property type="entry name" value="Gtr1_RagA"/>
    <property type="match status" value="1"/>
</dbReference>
<keyword evidence="3" id="KW-0547">Nucleotide-binding</keyword>
<dbReference type="HOGENOM" id="CLU_037238_0_0_1"/>
<dbReference type="AlphaFoldDB" id="A0A0A2L723"/>
<comment type="subcellular location">
    <subcellularLocation>
        <location evidence="1">Endomembrane system</location>
    </subcellularLocation>
</comment>
<sequence length="544" mass="62259">MPPNETLFLESTTRIQKDSIHSFMDFQVWDFPGQLEYFESAFDLEDIFGSLGALVWVIDAQDDYLDSVARLNRTILTVQQFYPGINIEVFIHKVDGLSDEYRTDTFQDIVQRISDELSDAGYENAPVHYYLTSIYDYSVFEAFSKVIQKLIPNLSTLENLINTLANNCGFEKTYLFDVLSKIYIASDTRPVDMACYEMCSDYIDVIVDISELYSWDHPVRKRLGDQIQEAESHVVLHDQTMIHLMEMNKYLCLVSVIRNPEAKEKRGLIDMNCRTFQDALNEVFSRSWEEGEMSELRQRSTATSKSSNGPDKEPNSREHPSNDETDQDHGISLLDIIRVVVTLLIACGGLSYYMTSSESVLWGYRPWYTRWPVVKQWVQGPVTLTPSQLSLYNGTDTNLPIYVAVNGSIFDVSENRMIYGPGGSYNFFAGRDATRAFVTGCFKEDLTNDMRGVEIMFLPVEDIEEDAVTPAQKKVRREKELRAAKARVEAIVKRWTEFFANHAKYFKAGWVVVDGGVDGEPWPLCESAQKQRPKRSAMAEKEKS</sequence>
<feature type="compositionally biased region" description="Basic and acidic residues" evidence="8">
    <location>
        <begin position="310"/>
        <end position="322"/>
    </location>
</feature>
<protein>
    <submittedName>
        <fullName evidence="10">Gtr1/RagA G protein</fullName>
    </submittedName>
</protein>
<feature type="region of interest" description="Disordered" evidence="8">
    <location>
        <begin position="523"/>
        <end position="544"/>
    </location>
</feature>
<evidence type="ECO:0000256" key="7">
    <source>
        <dbReference type="ARBA" id="ARBA00049117"/>
    </source>
</evidence>
<evidence type="ECO:0000313" key="10">
    <source>
        <dbReference type="EMBL" id="KGO74993.1"/>
    </source>
</evidence>
<feature type="domain" description="Cytochrome b5 heme-binding" evidence="9">
    <location>
        <begin position="384"/>
        <end position="464"/>
    </location>
</feature>
<dbReference type="CDD" id="cd11385">
    <property type="entry name" value="RagC_like"/>
    <property type="match status" value="1"/>
</dbReference>
<dbReference type="GO" id="GO:1904263">
    <property type="term" value="P:positive regulation of TORC1 signaling"/>
    <property type="evidence" value="ECO:0007669"/>
    <property type="project" value="TreeGrafter"/>
</dbReference>
<dbReference type="InterPro" id="IPR039400">
    <property type="entry name" value="RagC/D"/>
</dbReference>
<dbReference type="GO" id="GO:1990131">
    <property type="term" value="C:Gtr1-Gtr2 GTPase complex"/>
    <property type="evidence" value="ECO:0007669"/>
    <property type="project" value="TreeGrafter"/>
</dbReference>
<dbReference type="Pfam" id="PF00173">
    <property type="entry name" value="Cyt-b5"/>
    <property type="match status" value="1"/>
</dbReference>
<dbReference type="GO" id="GO:0005634">
    <property type="term" value="C:nucleus"/>
    <property type="evidence" value="ECO:0007669"/>
    <property type="project" value="TreeGrafter"/>
</dbReference>
<dbReference type="OrthoDB" id="26136at2759"/>
<dbReference type="GO" id="GO:0012505">
    <property type="term" value="C:endomembrane system"/>
    <property type="evidence" value="ECO:0007669"/>
    <property type="project" value="UniProtKB-SubCell"/>
</dbReference>
<dbReference type="SUPFAM" id="SSF52540">
    <property type="entry name" value="P-loop containing nucleoside triphosphate hydrolases"/>
    <property type="match status" value="1"/>
</dbReference>
<dbReference type="SUPFAM" id="SSF55856">
    <property type="entry name" value="Cytochrome b5-like heme/steroid binding domain"/>
    <property type="match status" value="1"/>
</dbReference>
<evidence type="ECO:0000256" key="5">
    <source>
        <dbReference type="ARBA" id="ARBA00023134"/>
    </source>
</evidence>
<dbReference type="EMBL" id="JQGA01000558">
    <property type="protein sequence ID" value="KGO74993.1"/>
    <property type="molecule type" value="Genomic_DNA"/>
</dbReference>
<dbReference type="GO" id="GO:0000329">
    <property type="term" value="C:fungal-type vacuole membrane"/>
    <property type="evidence" value="ECO:0007669"/>
    <property type="project" value="TreeGrafter"/>
</dbReference>
<feature type="compositionally biased region" description="Polar residues" evidence="8">
    <location>
        <begin position="299"/>
        <end position="309"/>
    </location>
</feature>
<evidence type="ECO:0000256" key="6">
    <source>
        <dbReference type="ARBA" id="ARBA00023136"/>
    </source>
</evidence>
<comment type="similarity">
    <text evidence="2">Belongs to the GTR/RAG GTP-binding protein family.</text>
</comment>
<dbReference type="OMA" id="WEEGEMS"/>
<reference evidence="10 11" key="1">
    <citation type="journal article" date="2015" name="Mol. Plant Microbe Interact.">
        <title>Genome, transcriptome, and functional analyses of Penicillium expansum provide new insights into secondary metabolism and pathogenicity.</title>
        <authorList>
            <person name="Ballester A.R."/>
            <person name="Marcet-Houben M."/>
            <person name="Levin E."/>
            <person name="Sela N."/>
            <person name="Selma-Lazaro C."/>
            <person name="Carmona L."/>
            <person name="Wisniewski M."/>
            <person name="Droby S."/>
            <person name="Gonzalez-Candelas L."/>
            <person name="Gabaldon T."/>
        </authorList>
    </citation>
    <scope>NUCLEOTIDE SEQUENCE [LARGE SCALE GENOMIC DNA]</scope>
    <source>
        <strain evidence="10 11">PHI-1</strain>
    </source>
</reference>
<dbReference type="PANTHER" id="PTHR11259:SF2">
    <property type="entry name" value="GH16429P"/>
    <property type="match status" value="1"/>
</dbReference>
<dbReference type="InterPro" id="IPR036400">
    <property type="entry name" value="Cyt_B5-like_heme/steroid_sf"/>
</dbReference>
<dbReference type="GO" id="GO:0009267">
    <property type="term" value="P:cellular response to starvation"/>
    <property type="evidence" value="ECO:0007669"/>
    <property type="project" value="TreeGrafter"/>
</dbReference>
<dbReference type="GO" id="GO:0005525">
    <property type="term" value="F:GTP binding"/>
    <property type="evidence" value="ECO:0007669"/>
    <property type="project" value="UniProtKB-KW"/>
</dbReference>
<dbReference type="Gene3D" id="3.30.450.190">
    <property type="match status" value="1"/>
</dbReference>
<evidence type="ECO:0000256" key="2">
    <source>
        <dbReference type="ARBA" id="ARBA00007756"/>
    </source>
</evidence>
<evidence type="ECO:0000256" key="4">
    <source>
        <dbReference type="ARBA" id="ARBA00022801"/>
    </source>
</evidence>
<evidence type="ECO:0000256" key="1">
    <source>
        <dbReference type="ARBA" id="ARBA00004308"/>
    </source>
</evidence>
<dbReference type="InterPro" id="IPR001199">
    <property type="entry name" value="Cyt_B5-like_heme/steroid-bd"/>
</dbReference>
<dbReference type="FunFam" id="3.40.50.300:FF:000643">
    <property type="entry name" value="Small monomeric GTPase (Gtr2)"/>
    <property type="match status" value="1"/>
</dbReference>
<dbReference type="Gene3D" id="3.40.50.300">
    <property type="entry name" value="P-loop containing nucleotide triphosphate hydrolases"/>
    <property type="match status" value="1"/>
</dbReference>
<organism evidence="10 11">
    <name type="scientific">Penicillium italicum</name>
    <name type="common">Blue mold</name>
    <dbReference type="NCBI Taxonomy" id="40296"/>
    <lineage>
        <taxon>Eukaryota</taxon>
        <taxon>Fungi</taxon>
        <taxon>Dikarya</taxon>
        <taxon>Ascomycota</taxon>
        <taxon>Pezizomycotina</taxon>
        <taxon>Eurotiomycetes</taxon>
        <taxon>Eurotiomycetidae</taxon>
        <taxon>Eurotiales</taxon>
        <taxon>Aspergillaceae</taxon>
        <taxon>Penicillium</taxon>
    </lineage>
</organism>